<dbReference type="EMBL" id="AMZN01000084">
    <property type="protein sequence ID" value="ELR69069.1"/>
    <property type="molecule type" value="Genomic_DNA"/>
</dbReference>
<dbReference type="Gene3D" id="1.10.287.1490">
    <property type="match status" value="1"/>
</dbReference>
<organism evidence="2 3">
    <name type="scientific">Fulvivirga imtechensis AK7</name>
    <dbReference type="NCBI Taxonomy" id="1237149"/>
    <lineage>
        <taxon>Bacteria</taxon>
        <taxon>Pseudomonadati</taxon>
        <taxon>Bacteroidota</taxon>
        <taxon>Cytophagia</taxon>
        <taxon>Cytophagales</taxon>
        <taxon>Fulvivirgaceae</taxon>
        <taxon>Fulvivirga</taxon>
    </lineage>
</organism>
<feature type="coiled-coil region" evidence="1">
    <location>
        <begin position="15"/>
        <end position="63"/>
    </location>
</feature>
<name>L8JNG0_9BACT</name>
<evidence type="ECO:0000256" key="1">
    <source>
        <dbReference type="SAM" id="Coils"/>
    </source>
</evidence>
<dbReference type="RefSeq" id="WP_009582549.1">
    <property type="nucleotide sequence ID" value="NZ_AMZN01000084.1"/>
</dbReference>
<feature type="coiled-coil region" evidence="1">
    <location>
        <begin position="89"/>
        <end position="162"/>
    </location>
</feature>
<keyword evidence="3" id="KW-1185">Reference proteome</keyword>
<proteinExistence type="predicted"/>
<evidence type="ECO:0000313" key="3">
    <source>
        <dbReference type="Proteomes" id="UP000011135"/>
    </source>
</evidence>
<sequence>MKKYIVVLLLAPVFVACNQKKVDELTAQNQELSTQKQELSTELEAYMKTFNDIENNLKEIKQREEQISVSTGDNVQAPANAKEAIVRDIQAINTLMAENRQKMEELQSKLNTDSKEFKRLVANLNRRLQEKDGELVALKEDLERLNVEREQLTKNVETLTYTVDTLSNAYTSNTETIASQSEKIANQIEALNTAYVAIGTYKDLEGEKVVTKEGGILGIGRTEKLRTDFNDKAFSKIDITKVNDIPVYAKKIELVTTHPEDSYELKRNEEDKVEKLVILDPDKFWNSSKYLVVMVN</sequence>
<gene>
    <name evidence="2" type="ORF">C900_05458</name>
</gene>
<dbReference type="STRING" id="1237149.C900_05458"/>
<dbReference type="OrthoDB" id="597123at2"/>
<protein>
    <submittedName>
        <fullName evidence="2">Lipoprotein, putative</fullName>
    </submittedName>
</protein>
<reference evidence="2 3" key="1">
    <citation type="submission" date="2012-12" db="EMBL/GenBank/DDBJ databases">
        <title>Genome assembly of Fulvivirga imtechensis AK7.</title>
        <authorList>
            <person name="Nupur N."/>
            <person name="Khatri I."/>
            <person name="Kumar R."/>
            <person name="Subramanian S."/>
            <person name="Pinnaka A."/>
        </authorList>
    </citation>
    <scope>NUCLEOTIDE SEQUENCE [LARGE SCALE GENOMIC DNA]</scope>
    <source>
        <strain evidence="2 3">AK7</strain>
    </source>
</reference>
<dbReference type="eggNOG" id="COG4372">
    <property type="taxonomic scope" value="Bacteria"/>
</dbReference>
<keyword evidence="1" id="KW-0175">Coiled coil</keyword>
<dbReference type="AlphaFoldDB" id="L8JNG0"/>
<dbReference type="Proteomes" id="UP000011135">
    <property type="component" value="Unassembled WGS sequence"/>
</dbReference>
<accession>L8JNG0</accession>
<comment type="caution">
    <text evidence="2">The sequence shown here is derived from an EMBL/GenBank/DDBJ whole genome shotgun (WGS) entry which is preliminary data.</text>
</comment>
<dbReference type="PROSITE" id="PS51257">
    <property type="entry name" value="PROKAR_LIPOPROTEIN"/>
    <property type="match status" value="1"/>
</dbReference>
<evidence type="ECO:0000313" key="2">
    <source>
        <dbReference type="EMBL" id="ELR69069.1"/>
    </source>
</evidence>
<keyword evidence="2" id="KW-0449">Lipoprotein</keyword>